<dbReference type="KEGG" id="sky:D0C37_11680"/>
<feature type="domain" description="HTH tetR-type" evidence="5">
    <location>
        <begin position="5"/>
        <end position="65"/>
    </location>
</feature>
<evidence type="ECO:0000256" key="4">
    <source>
        <dbReference type="PROSITE-ProRule" id="PRU00335"/>
    </source>
</evidence>
<dbReference type="PANTHER" id="PTHR30055">
    <property type="entry name" value="HTH-TYPE TRANSCRIPTIONAL REGULATOR RUTR"/>
    <property type="match status" value="1"/>
</dbReference>
<evidence type="ECO:0000313" key="7">
    <source>
        <dbReference type="Proteomes" id="UP000259636"/>
    </source>
</evidence>
<dbReference type="RefSeq" id="WP_101279912.1">
    <property type="nucleotide sequence ID" value="NZ_CP031742.1"/>
</dbReference>
<dbReference type="SUPFAM" id="SSF46689">
    <property type="entry name" value="Homeodomain-like"/>
    <property type="match status" value="1"/>
</dbReference>
<keyword evidence="3" id="KW-0804">Transcription</keyword>
<keyword evidence="1" id="KW-0805">Transcription regulation</keyword>
<dbReference type="InterPro" id="IPR009057">
    <property type="entry name" value="Homeodomain-like_sf"/>
</dbReference>
<dbReference type="PANTHER" id="PTHR30055:SF234">
    <property type="entry name" value="HTH-TYPE TRANSCRIPTIONAL REGULATOR BETI"/>
    <property type="match status" value="1"/>
</dbReference>
<dbReference type="GO" id="GO:0003700">
    <property type="term" value="F:DNA-binding transcription factor activity"/>
    <property type="evidence" value="ECO:0007669"/>
    <property type="project" value="TreeGrafter"/>
</dbReference>
<evidence type="ECO:0000259" key="5">
    <source>
        <dbReference type="PROSITE" id="PS50977"/>
    </source>
</evidence>
<dbReference type="Gene3D" id="1.10.10.60">
    <property type="entry name" value="Homeodomain-like"/>
    <property type="match status" value="1"/>
</dbReference>
<dbReference type="Pfam" id="PF00440">
    <property type="entry name" value="TetR_N"/>
    <property type="match status" value="1"/>
</dbReference>
<dbReference type="PROSITE" id="PS50977">
    <property type="entry name" value="HTH_TETR_2"/>
    <property type="match status" value="1"/>
</dbReference>
<proteinExistence type="predicted"/>
<dbReference type="SUPFAM" id="SSF48498">
    <property type="entry name" value="Tetracyclin repressor-like, C-terminal domain"/>
    <property type="match status" value="1"/>
</dbReference>
<dbReference type="GO" id="GO:0000976">
    <property type="term" value="F:transcription cis-regulatory region binding"/>
    <property type="evidence" value="ECO:0007669"/>
    <property type="project" value="TreeGrafter"/>
</dbReference>
<dbReference type="InterPro" id="IPR036271">
    <property type="entry name" value="Tet_transcr_reg_TetR-rel_C_sf"/>
</dbReference>
<name>A0A385DC01_9ACTN</name>
<feature type="DNA-binding region" description="H-T-H motif" evidence="4">
    <location>
        <begin position="28"/>
        <end position="47"/>
    </location>
</feature>
<sequence>MPRHTDTRSRARDEFARLLAERGYLGVSLDEIAQTVDVRKASLYHHFPGGKPALLAAVAHHYIERTSAVLAGALDTGTSLRERLLALAGTYASGTYDPALGDQIYTATRHLDEAARSEVSHAYVDGLIAPVTALMDRAVRTGELRAADPGFLATAFMELAAMLQPMPEEVAMPPGERPAQDPAARLAEDVVDLFLRGAAPER</sequence>
<dbReference type="InterPro" id="IPR001647">
    <property type="entry name" value="HTH_TetR"/>
</dbReference>
<evidence type="ECO:0000256" key="3">
    <source>
        <dbReference type="ARBA" id="ARBA00023163"/>
    </source>
</evidence>
<evidence type="ECO:0000256" key="2">
    <source>
        <dbReference type="ARBA" id="ARBA00023125"/>
    </source>
</evidence>
<gene>
    <name evidence="6" type="ORF">D0C37_11680</name>
</gene>
<evidence type="ECO:0000256" key="1">
    <source>
        <dbReference type="ARBA" id="ARBA00023015"/>
    </source>
</evidence>
<dbReference type="Pfam" id="PF14246">
    <property type="entry name" value="TetR_C_7"/>
    <property type="match status" value="1"/>
</dbReference>
<dbReference type="InterPro" id="IPR039536">
    <property type="entry name" value="TetR_C_Proteobacteria"/>
</dbReference>
<dbReference type="AlphaFoldDB" id="A0A385DC01"/>
<dbReference type="EMBL" id="CP031742">
    <property type="protein sequence ID" value="AXQ55197.1"/>
    <property type="molecule type" value="Genomic_DNA"/>
</dbReference>
<dbReference type="InterPro" id="IPR050109">
    <property type="entry name" value="HTH-type_TetR-like_transc_reg"/>
</dbReference>
<dbReference type="Proteomes" id="UP000259636">
    <property type="component" value="Chromosome"/>
</dbReference>
<organism evidence="6 7">
    <name type="scientific">Streptomyces koyangensis</name>
    <dbReference type="NCBI Taxonomy" id="188770"/>
    <lineage>
        <taxon>Bacteria</taxon>
        <taxon>Bacillati</taxon>
        <taxon>Actinomycetota</taxon>
        <taxon>Actinomycetes</taxon>
        <taxon>Kitasatosporales</taxon>
        <taxon>Streptomycetaceae</taxon>
        <taxon>Streptomyces</taxon>
        <taxon>Streptomyces aurantiacus group</taxon>
    </lineage>
</organism>
<accession>A0A385DC01</accession>
<dbReference type="Gene3D" id="1.10.357.10">
    <property type="entry name" value="Tetracycline Repressor, domain 2"/>
    <property type="match status" value="1"/>
</dbReference>
<protein>
    <submittedName>
        <fullName evidence="6">TetR/AcrR family transcriptional regulator</fullName>
    </submittedName>
</protein>
<dbReference type="GeneID" id="300114849"/>
<reference evidence="6 7" key="1">
    <citation type="submission" date="2018-08" db="EMBL/GenBank/DDBJ databases">
        <authorList>
            <person name="Ferrada E.E."/>
            <person name="Latorre B.A."/>
        </authorList>
    </citation>
    <scope>NUCLEOTIDE SEQUENCE [LARGE SCALE GENOMIC DNA]</scope>
    <source>
        <strain evidence="6 7">VK-A60T</strain>
    </source>
</reference>
<keyword evidence="2 4" id="KW-0238">DNA-binding</keyword>
<evidence type="ECO:0000313" key="6">
    <source>
        <dbReference type="EMBL" id="AXQ55197.1"/>
    </source>
</evidence>